<evidence type="ECO:0000256" key="7">
    <source>
        <dbReference type="ARBA" id="ARBA00053401"/>
    </source>
</evidence>
<name>F3Z406_DESAF</name>
<organism evidence="14 15">
    <name type="scientific">Desulfocurvibacter africanus subsp. africanus str. Walvis Bay</name>
    <dbReference type="NCBI Taxonomy" id="690850"/>
    <lineage>
        <taxon>Bacteria</taxon>
        <taxon>Pseudomonadati</taxon>
        <taxon>Thermodesulfobacteriota</taxon>
        <taxon>Desulfovibrionia</taxon>
        <taxon>Desulfovibrionales</taxon>
        <taxon>Desulfovibrionaceae</taxon>
        <taxon>Desulfocurvibacter</taxon>
    </lineage>
</organism>
<feature type="region of interest" description="Disordered" evidence="13">
    <location>
        <begin position="1"/>
        <end position="32"/>
    </location>
</feature>
<dbReference type="GO" id="GO:0000774">
    <property type="term" value="F:adenyl-nucleotide exchange factor activity"/>
    <property type="evidence" value="ECO:0007669"/>
    <property type="project" value="InterPro"/>
</dbReference>
<evidence type="ECO:0000256" key="12">
    <source>
        <dbReference type="RuleBase" id="RU004478"/>
    </source>
</evidence>
<keyword evidence="6 10" id="KW-0143">Chaperone</keyword>
<dbReference type="GO" id="GO:0006457">
    <property type="term" value="P:protein folding"/>
    <property type="evidence" value="ECO:0007669"/>
    <property type="project" value="InterPro"/>
</dbReference>
<dbReference type="STRING" id="690850.Desaf_2129"/>
<dbReference type="PROSITE" id="PS01071">
    <property type="entry name" value="GRPE"/>
    <property type="match status" value="1"/>
</dbReference>
<dbReference type="InterPro" id="IPR013805">
    <property type="entry name" value="GrpE_CC"/>
</dbReference>
<dbReference type="InterPro" id="IPR000740">
    <property type="entry name" value="GrpE"/>
</dbReference>
<dbReference type="NCBIfam" id="NF010748">
    <property type="entry name" value="PRK14150.1"/>
    <property type="match status" value="1"/>
</dbReference>
<evidence type="ECO:0000313" key="14">
    <source>
        <dbReference type="EMBL" id="EGJ50458.1"/>
    </source>
</evidence>
<feature type="compositionally biased region" description="Low complexity" evidence="13">
    <location>
        <begin position="8"/>
        <end position="28"/>
    </location>
</feature>
<accession>F3Z406</accession>
<dbReference type="KEGG" id="daf:Desaf_2129"/>
<proteinExistence type="inferred from homology"/>
<reference evidence="14 15" key="1">
    <citation type="journal article" date="2011" name="J. Bacteriol.">
        <title>Genome sequence of the mercury-methylating and pleomorphic Desulfovibrio africanus Strain Walvis Bay.</title>
        <authorList>
            <person name="Brown S.D."/>
            <person name="Wall J.D."/>
            <person name="Kucken A.M."/>
            <person name="Gilmour C.C."/>
            <person name="Podar M."/>
            <person name="Brandt C.C."/>
            <person name="Teshima H."/>
            <person name="Detter J.C."/>
            <person name="Han C.S."/>
            <person name="Land M.L."/>
            <person name="Lucas S."/>
            <person name="Han J."/>
            <person name="Pennacchio L."/>
            <person name="Nolan M."/>
            <person name="Pitluck S."/>
            <person name="Woyke T."/>
            <person name="Goodwin L."/>
            <person name="Palumbo A.V."/>
            <person name="Elias D.A."/>
        </authorList>
    </citation>
    <scope>NUCLEOTIDE SEQUENCE [LARGE SCALE GENOMIC DNA]</scope>
    <source>
        <strain evidence="14 15">Walvis Bay</strain>
    </source>
</reference>
<dbReference type="FunFam" id="2.30.22.10:FF:000001">
    <property type="entry name" value="Protein GrpE"/>
    <property type="match status" value="1"/>
</dbReference>
<evidence type="ECO:0000256" key="9">
    <source>
        <dbReference type="ARBA" id="ARBA00076414"/>
    </source>
</evidence>
<dbReference type="HOGENOM" id="CLU_057217_6_3_7"/>
<dbReference type="PANTHER" id="PTHR21237">
    <property type="entry name" value="GRPE PROTEIN"/>
    <property type="match status" value="1"/>
</dbReference>
<dbReference type="GO" id="GO:0051082">
    <property type="term" value="F:unfolded protein binding"/>
    <property type="evidence" value="ECO:0007669"/>
    <property type="project" value="TreeGrafter"/>
</dbReference>
<keyword evidence="15" id="KW-1185">Reference proteome</keyword>
<evidence type="ECO:0000256" key="10">
    <source>
        <dbReference type="HAMAP-Rule" id="MF_01151"/>
    </source>
</evidence>
<dbReference type="CDD" id="cd00446">
    <property type="entry name" value="GrpE"/>
    <property type="match status" value="1"/>
</dbReference>
<evidence type="ECO:0000313" key="15">
    <source>
        <dbReference type="Proteomes" id="UP000007844"/>
    </source>
</evidence>
<comment type="similarity">
    <text evidence="2 10 12">Belongs to the GrpE family.</text>
</comment>
<dbReference type="Pfam" id="PF01025">
    <property type="entry name" value="GrpE"/>
    <property type="match status" value="1"/>
</dbReference>
<dbReference type="eggNOG" id="COG0576">
    <property type="taxonomic scope" value="Bacteria"/>
</dbReference>
<dbReference type="GO" id="GO:0051087">
    <property type="term" value="F:protein-folding chaperone binding"/>
    <property type="evidence" value="ECO:0007669"/>
    <property type="project" value="InterPro"/>
</dbReference>
<evidence type="ECO:0000256" key="13">
    <source>
        <dbReference type="SAM" id="MobiDB-lite"/>
    </source>
</evidence>
<comment type="subcellular location">
    <subcellularLocation>
        <location evidence="1 10">Cytoplasm</location>
    </subcellularLocation>
</comment>
<dbReference type="EMBL" id="CP003221">
    <property type="protein sequence ID" value="EGJ50458.1"/>
    <property type="molecule type" value="Genomic_DNA"/>
</dbReference>
<dbReference type="SUPFAM" id="SSF58014">
    <property type="entry name" value="Coiled-coil domain of nucleotide exchange factor GrpE"/>
    <property type="match status" value="1"/>
</dbReference>
<dbReference type="Proteomes" id="UP000007844">
    <property type="component" value="Chromosome"/>
</dbReference>
<dbReference type="SUPFAM" id="SSF51064">
    <property type="entry name" value="Head domain of nucleotide exchange factor GrpE"/>
    <property type="match status" value="1"/>
</dbReference>
<dbReference type="PRINTS" id="PR00773">
    <property type="entry name" value="GRPEPROTEIN"/>
</dbReference>
<evidence type="ECO:0000256" key="2">
    <source>
        <dbReference type="ARBA" id="ARBA00009054"/>
    </source>
</evidence>
<dbReference type="HAMAP" id="MF_01151">
    <property type="entry name" value="GrpE"/>
    <property type="match status" value="1"/>
</dbReference>
<dbReference type="InterPro" id="IPR009012">
    <property type="entry name" value="GrpE_head"/>
</dbReference>
<dbReference type="Gene3D" id="2.30.22.10">
    <property type="entry name" value="Head domain of nucleotide exchange factor GrpE"/>
    <property type="match status" value="1"/>
</dbReference>
<evidence type="ECO:0000256" key="1">
    <source>
        <dbReference type="ARBA" id="ARBA00004496"/>
    </source>
</evidence>
<keyword evidence="4 10" id="KW-0963">Cytoplasm</keyword>
<dbReference type="Gene3D" id="3.90.20.20">
    <property type="match status" value="1"/>
</dbReference>
<dbReference type="GO" id="GO:0005737">
    <property type="term" value="C:cytoplasm"/>
    <property type="evidence" value="ECO:0007669"/>
    <property type="project" value="UniProtKB-SubCell"/>
</dbReference>
<keyword evidence="5 10" id="KW-0346">Stress response</keyword>
<evidence type="ECO:0000256" key="11">
    <source>
        <dbReference type="RuleBase" id="RU000639"/>
    </source>
</evidence>
<evidence type="ECO:0000256" key="5">
    <source>
        <dbReference type="ARBA" id="ARBA00023016"/>
    </source>
</evidence>
<evidence type="ECO:0000256" key="3">
    <source>
        <dbReference type="ARBA" id="ARBA00011738"/>
    </source>
</evidence>
<dbReference type="PANTHER" id="PTHR21237:SF23">
    <property type="entry name" value="GRPE PROTEIN HOMOLOG, MITOCHONDRIAL"/>
    <property type="match status" value="1"/>
</dbReference>
<dbReference type="AlphaFoldDB" id="F3Z406"/>
<evidence type="ECO:0000256" key="6">
    <source>
        <dbReference type="ARBA" id="ARBA00023186"/>
    </source>
</evidence>
<evidence type="ECO:0000256" key="8">
    <source>
        <dbReference type="ARBA" id="ARBA00072274"/>
    </source>
</evidence>
<dbReference type="RefSeq" id="WP_014260199.1">
    <property type="nucleotide sequence ID" value="NC_016629.1"/>
</dbReference>
<comment type="subunit">
    <text evidence="3 10">Homodimer.</text>
</comment>
<dbReference type="GO" id="GO:0042803">
    <property type="term" value="F:protein homodimerization activity"/>
    <property type="evidence" value="ECO:0007669"/>
    <property type="project" value="InterPro"/>
</dbReference>
<protein>
    <recommendedName>
        <fullName evidence="8 10">Protein GrpE</fullName>
    </recommendedName>
    <alternativeName>
        <fullName evidence="9 10">HSP-70 cofactor</fullName>
    </alternativeName>
</protein>
<gene>
    <name evidence="10" type="primary">grpE</name>
    <name evidence="14" type="ORF">Desaf_2129</name>
</gene>
<dbReference type="NCBIfam" id="NF010738">
    <property type="entry name" value="PRK14140.1"/>
    <property type="match status" value="1"/>
</dbReference>
<evidence type="ECO:0000256" key="4">
    <source>
        <dbReference type="ARBA" id="ARBA00022490"/>
    </source>
</evidence>
<sequence length="182" mass="19963">MSEKSKNAQTPDTAADAAAVGQAEAAAPSDLEARVKELDEELARLKDDKLRALAETENVKRRLMREKEEFQKFAVEGVLADLLPVLDNLDMALAYAEKSEACKGFVQGVEMTRKVFLDILASHGLEATGGAGEEFNPEWHEAVGAEPSKDFPENHVCQLLQKGYKLKGRLLRPAKVLISKPC</sequence>
<comment type="function">
    <text evidence="7 10 11">Participates actively in the response to hyperosmotic and heat shock by preventing the aggregation of stress-denatured proteins, in association with DnaK and GrpE. It is the nucleotide exchange factor for DnaK and may function as a thermosensor. Unfolded proteins bind initially to DnaJ; upon interaction with the DnaJ-bound protein, DnaK hydrolyzes its bound ATP, resulting in the formation of a stable complex. GrpE releases ADP from DnaK; ATP binding to DnaK triggers the release of the substrate protein, thus completing the reaction cycle. Several rounds of ATP-dependent interactions between DnaJ, DnaK and GrpE are required for fully efficient folding.</text>
</comment>